<dbReference type="InterPro" id="IPR019758">
    <property type="entry name" value="Pept_S26A_signal_pept_1_CS"/>
</dbReference>
<protein>
    <recommendedName>
        <fullName evidence="3">signal peptidase I</fullName>
        <ecNumber evidence="3">3.4.21.89</ecNumber>
    </recommendedName>
</protein>
<evidence type="ECO:0000256" key="4">
    <source>
        <dbReference type="ARBA" id="ARBA00022801"/>
    </source>
</evidence>
<organism evidence="7">
    <name type="scientific">freshwater metagenome</name>
    <dbReference type="NCBI Taxonomy" id="449393"/>
    <lineage>
        <taxon>unclassified sequences</taxon>
        <taxon>metagenomes</taxon>
        <taxon>ecological metagenomes</taxon>
    </lineage>
</organism>
<dbReference type="EMBL" id="CAEZTE010000045">
    <property type="protein sequence ID" value="CAB4565623.1"/>
    <property type="molecule type" value="Genomic_DNA"/>
</dbReference>
<comment type="similarity">
    <text evidence="2">Belongs to the peptidase S26 family.</text>
</comment>
<proteinExistence type="inferred from homology"/>
<name>A0A6J6DTX4_9ZZZZ</name>
<dbReference type="SUPFAM" id="SSF51306">
    <property type="entry name" value="LexA/Signal peptidase"/>
    <property type="match status" value="1"/>
</dbReference>
<sequence>MSDKQAKYFGKKTESAMMPKGKKRPVKESVENILSFKDMIKLVQESGGQQQIDAVDQELFSWAQRVAKQKIGEGGDNVTCCDSSGKVQVNGVSITEPYIYPGDKPSEMKFNVDIPKGFIWVMGDHRGASADSRFHPESANNGMIPLSKVVGRATFIVWPFTNAAFIPKGEDLKKVPVQEKP</sequence>
<dbReference type="GO" id="GO:0006465">
    <property type="term" value="P:signal peptide processing"/>
    <property type="evidence" value="ECO:0007669"/>
    <property type="project" value="InterPro"/>
</dbReference>
<dbReference type="Gene3D" id="2.10.109.10">
    <property type="entry name" value="Umud Fragment, subunit A"/>
    <property type="match status" value="1"/>
</dbReference>
<dbReference type="GO" id="GO:0004252">
    <property type="term" value="F:serine-type endopeptidase activity"/>
    <property type="evidence" value="ECO:0007669"/>
    <property type="project" value="InterPro"/>
</dbReference>
<dbReference type="PANTHER" id="PTHR43390">
    <property type="entry name" value="SIGNAL PEPTIDASE I"/>
    <property type="match status" value="1"/>
</dbReference>
<feature type="domain" description="Peptidase S26" evidence="6">
    <location>
        <begin position="65"/>
        <end position="158"/>
    </location>
</feature>
<evidence type="ECO:0000256" key="2">
    <source>
        <dbReference type="ARBA" id="ARBA00009370"/>
    </source>
</evidence>
<evidence type="ECO:0000256" key="5">
    <source>
        <dbReference type="SAM" id="MobiDB-lite"/>
    </source>
</evidence>
<evidence type="ECO:0000256" key="3">
    <source>
        <dbReference type="ARBA" id="ARBA00013208"/>
    </source>
</evidence>
<dbReference type="Pfam" id="PF10502">
    <property type="entry name" value="Peptidase_S26"/>
    <property type="match status" value="1"/>
</dbReference>
<dbReference type="GO" id="GO:0009003">
    <property type="term" value="F:signal peptidase activity"/>
    <property type="evidence" value="ECO:0007669"/>
    <property type="project" value="UniProtKB-EC"/>
</dbReference>
<dbReference type="EC" id="3.4.21.89" evidence="3"/>
<dbReference type="NCBIfam" id="TIGR02227">
    <property type="entry name" value="sigpep_I_bact"/>
    <property type="match status" value="1"/>
</dbReference>
<dbReference type="CDD" id="cd06530">
    <property type="entry name" value="S26_SPase_I"/>
    <property type="match status" value="1"/>
</dbReference>
<dbReference type="AlphaFoldDB" id="A0A6J6DTX4"/>
<gene>
    <name evidence="7" type="ORF">UFOPK1599_00818</name>
</gene>
<dbReference type="PANTHER" id="PTHR43390:SF1">
    <property type="entry name" value="CHLOROPLAST PROCESSING PEPTIDASE"/>
    <property type="match status" value="1"/>
</dbReference>
<reference evidence="7" key="1">
    <citation type="submission" date="2020-05" db="EMBL/GenBank/DDBJ databases">
        <authorList>
            <person name="Chiriac C."/>
            <person name="Salcher M."/>
            <person name="Ghai R."/>
            <person name="Kavagutti S V."/>
        </authorList>
    </citation>
    <scope>NUCLEOTIDE SEQUENCE</scope>
</reference>
<comment type="catalytic activity">
    <reaction evidence="1">
        <text>Cleavage of hydrophobic, N-terminal signal or leader sequences from secreted and periplasmic proteins.</text>
        <dbReference type="EC" id="3.4.21.89"/>
    </reaction>
</comment>
<accession>A0A6J6DTX4</accession>
<evidence type="ECO:0000259" key="6">
    <source>
        <dbReference type="Pfam" id="PF10502"/>
    </source>
</evidence>
<feature type="region of interest" description="Disordered" evidence="5">
    <location>
        <begin position="1"/>
        <end position="26"/>
    </location>
</feature>
<dbReference type="PRINTS" id="PR00727">
    <property type="entry name" value="LEADERPTASE"/>
</dbReference>
<dbReference type="InterPro" id="IPR000223">
    <property type="entry name" value="Pept_S26A_signal_pept_1"/>
</dbReference>
<keyword evidence="4" id="KW-0378">Hydrolase</keyword>
<evidence type="ECO:0000313" key="7">
    <source>
        <dbReference type="EMBL" id="CAB4565623.1"/>
    </source>
</evidence>
<dbReference type="InterPro" id="IPR019533">
    <property type="entry name" value="Peptidase_S26"/>
</dbReference>
<dbReference type="PROSITE" id="PS00761">
    <property type="entry name" value="SPASE_I_3"/>
    <property type="match status" value="1"/>
</dbReference>
<evidence type="ECO:0000256" key="1">
    <source>
        <dbReference type="ARBA" id="ARBA00000677"/>
    </source>
</evidence>
<feature type="compositionally biased region" description="Basic and acidic residues" evidence="5">
    <location>
        <begin position="1"/>
        <end position="14"/>
    </location>
</feature>
<dbReference type="InterPro" id="IPR036286">
    <property type="entry name" value="LexA/Signal_pep-like_sf"/>
</dbReference>
<dbReference type="GO" id="GO:0016020">
    <property type="term" value="C:membrane"/>
    <property type="evidence" value="ECO:0007669"/>
    <property type="project" value="InterPro"/>
</dbReference>